<reference evidence="1" key="1">
    <citation type="submission" date="2020-03" db="EMBL/GenBank/DDBJ databases">
        <title>Spirochaetal bacteria isolated from arthropods constitute a novel genus Entomospira genus novum within the order Spirochaetales.</title>
        <authorList>
            <person name="Grana-Miraglia L."/>
            <person name="Sikutova S."/>
            <person name="Fingerle V."/>
            <person name="Sing A."/>
            <person name="Castillo-Ramirez S."/>
            <person name="Margos G."/>
            <person name="Rudolf I."/>
        </authorList>
    </citation>
    <scope>NUCLEOTIDE SEQUENCE</scope>
    <source>
        <strain evidence="1">BR149</strain>
    </source>
</reference>
<organism evidence="1 2">
    <name type="scientific">Entomospira culicis</name>
    <dbReference type="NCBI Taxonomy" id="2719989"/>
    <lineage>
        <taxon>Bacteria</taxon>
        <taxon>Pseudomonadati</taxon>
        <taxon>Spirochaetota</taxon>
        <taxon>Spirochaetia</taxon>
        <taxon>Spirochaetales</taxon>
        <taxon>Spirochaetaceae</taxon>
        <taxon>Entomospira</taxon>
    </lineage>
</organism>
<protein>
    <submittedName>
        <fullName evidence="1">Uncharacterized protein</fullName>
    </submittedName>
</protein>
<dbReference type="Pfam" id="PF17239">
    <property type="entry name" value="DUF5312"/>
    <property type="match status" value="1"/>
</dbReference>
<keyword evidence="2" id="KW-1185">Reference proteome</keyword>
<name>A0A968KWA7_9SPIO</name>
<sequence length="578" mass="67139">MNTPIFDRLVSSLSAEERKSMLERMPTDSPQEEDSFLLQREAEERSTISLSEIYQSMGFWAKLWLRFIAYFDKRSKEEVLHQSLLTRLKRKVVTESGKYVDFGKNRFKSDFCLLLANLAHALDFLKNPMEDVVGEHRREYNAYLVGVVQPVLQEKLLLTTDPDKIFSADFFENAEDNDINTKARILIEENLEKSFRDINNDLKDKLYAYARGLNYLERLVSFNYEKVIASYSTDNTCTIKLIFKQLKKLNNIISSVEFLPNRELMQTIFLFSYARQGIAVAEIPALLKQDMLKVEELILHFRKFKEIPLTDILSIVDDDYFYEPQSIGGGEDWFILYRKFWQQRSLRLFQAYLVKRKFIALQVEIKGFYGLSETLPLPGYDGKIWSREIFRPVYVGSLALLTRFFREIYTSRAEYAIQKLYDEGLFIKRANAQELADALVSIPLLKKEIQEFSQAISPADGYFYLQLQDYTRGDRVHGLAGVVDLIERQVSLILERSLEILMALSSVLGGVLERTLGGRYDTISNLESLGLSRDNIMQVRGLVLQTYQFMMDQKSLEERVHRLGLENDREAEMLAGGR</sequence>
<dbReference type="AlphaFoldDB" id="A0A968KWA7"/>
<accession>A0A968KWA7</accession>
<evidence type="ECO:0000313" key="1">
    <source>
        <dbReference type="EMBL" id="NIZ68977.1"/>
    </source>
</evidence>
<gene>
    <name evidence="1" type="ORF">HCT48_01935</name>
</gene>
<dbReference type="InterPro" id="IPR035196">
    <property type="entry name" value="DUF5312"/>
</dbReference>
<dbReference type="RefSeq" id="WP_167695088.1">
    <property type="nucleotide sequence ID" value="NZ_CP118181.1"/>
</dbReference>
<dbReference type="Proteomes" id="UP000778951">
    <property type="component" value="Unassembled WGS sequence"/>
</dbReference>
<comment type="caution">
    <text evidence="1">The sequence shown here is derived from an EMBL/GenBank/DDBJ whole genome shotgun (WGS) entry which is preliminary data.</text>
</comment>
<evidence type="ECO:0000313" key="2">
    <source>
        <dbReference type="Proteomes" id="UP000778951"/>
    </source>
</evidence>
<proteinExistence type="predicted"/>
<dbReference type="EMBL" id="JAATLM010000001">
    <property type="protein sequence ID" value="NIZ68977.1"/>
    <property type="molecule type" value="Genomic_DNA"/>
</dbReference>